<keyword evidence="6" id="KW-0539">Nucleus</keyword>
<accession>A0AAN6GWP3</accession>
<evidence type="ECO:0000256" key="6">
    <source>
        <dbReference type="ARBA" id="ARBA00023242"/>
    </source>
</evidence>
<reference evidence="7" key="1">
    <citation type="submission" date="2023-06" db="EMBL/GenBank/DDBJ databases">
        <title>Black Yeasts Isolated from many extreme environments.</title>
        <authorList>
            <person name="Coleine C."/>
            <person name="Stajich J.E."/>
            <person name="Selbmann L."/>
        </authorList>
    </citation>
    <scope>NUCLEOTIDE SEQUENCE</scope>
    <source>
        <strain evidence="7">CCFEE 5200</strain>
    </source>
</reference>
<protein>
    <submittedName>
        <fullName evidence="7">Uncharacterized protein</fullName>
    </submittedName>
</protein>
<dbReference type="GO" id="GO:0005634">
    <property type="term" value="C:nucleus"/>
    <property type="evidence" value="ECO:0007669"/>
    <property type="project" value="UniProtKB-SubCell"/>
</dbReference>
<keyword evidence="3" id="KW-0677">Repeat</keyword>
<evidence type="ECO:0000256" key="1">
    <source>
        <dbReference type="ARBA" id="ARBA00004123"/>
    </source>
</evidence>
<sequence>MFSHIEPALNAWQAAWKANDHHKLERPNPFGLGPLSADSIPLLDLAFVRLFVNLGRSKEAFWQRDFDAMANELARGTEI</sequence>
<dbReference type="PANTHER" id="PTHR40626">
    <property type="entry name" value="MIP31509P"/>
    <property type="match status" value="1"/>
</dbReference>
<dbReference type="GO" id="GO:0000981">
    <property type="term" value="F:DNA-binding transcription factor activity, RNA polymerase II-specific"/>
    <property type="evidence" value="ECO:0007669"/>
    <property type="project" value="InterPro"/>
</dbReference>
<evidence type="ECO:0000256" key="5">
    <source>
        <dbReference type="ARBA" id="ARBA00022833"/>
    </source>
</evidence>
<keyword evidence="8" id="KW-1185">Reference proteome</keyword>
<dbReference type="Proteomes" id="UP001175353">
    <property type="component" value="Unassembled WGS sequence"/>
</dbReference>
<comment type="caution">
    <text evidence="7">The sequence shown here is derived from an EMBL/GenBank/DDBJ whole genome shotgun (WGS) entry which is preliminary data.</text>
</comment>
<evidence type="ECO:0000256" key="2">
    <source>
        <dbReference type="ARBA" id="ARBA00022723"/>
    </source>
</evidence>
<comment type="subcellular location">
    <subcellularLocation>
        <location evidence="1">Nucleus</location>
    </subcellularLocation>
</comment>
<evidence type="ECO:0000313" key="7">
    <source>
        <dbReference type="EMBL" id="KAK0945652.1"/>
    </source>
</evidence>
<dbReference type="GO" id="GO:0000785">
    <property type="term" value="C:chromatin"/>
    <property type="evidence" value="ECO:0007669"/>
    <property type="project" value="TreeGrafter"/>
</dbReference>
<dbReference type="AlphaFoldDB" id="A0AAN6GWP3"/>
<dbReference type="GO" id="GO:0000978">
    <property type="term" value="F:RNA polymerase II cis-regulatory region sequence-specific DNA binding"/>
    <property type="evidence" value="ECO:0007669"/>
    <property type="project" value="InterPro"/>
</dbReference>
<keyword evidence="2" id="KW-0479">Metal-binding</keyword>
<evidence type="ECO:0000313" key="8">
    <source>
        <dbReference type="Proteomes" id="UP001175353"/>
    </source>
</evidence>
<dbReference type="EMBL" id="JAUJLE010002361">
    <property type="protein sequence ID" value="KAK0945652.1"/>
    <property type="molecule type" value="Genomic_DNA"/>
</dbReference>
<feature type="non-terminal residue" evidence="7">
    <location>
        <position position="79"/>
    </location>
</feature>
<organism evidence="7 8">
    <name type="scientific">Friedmanniomyces endolithicus</name>
    <dbReference type="NCBI Taxonomy" id="329885"/>
    <lineage>
        <taxon>Eukaryota</taxon>
        <taxon>Fungi</taxon>
        <taxon>Dikarya</taxon>
        <taxon>Ascomycota</taxon>
        <taxon>Pezizomycotina</taxon>
        <taxon>Dothideomycetes</taxon>
        <taxon>Dothideomycetidae</taxon>
        <taxon>Mycosphaerellales</taxon>
        <taxon>Teratosphaeriaceae</taxon>
        <taxon>Friedmanniomyces</taxon>
    </lineage>
</organism>
<dbReference type="InterPro" id="IPR051059">
    <property type="entry name" value="VerF-like"/>
</dbReference>
<name>A0AAN6GWP3_9PEZI</name>
<evidence type="ECO:0000256" key="3">
    <source>
        <dbReference type="ARBA" id="ARBA00022737"/>
    </source>
</evidence>
<dbReference type="GO" id="GO:0008270">
    <property type="term" value="F:zinc ion binding"/>
    <property type="evidence" value="ECO:0007669"/>
    <property type="project" value="UniProtKB-KW"/>
</dbReference>
<proteinExistence type="predicted"/>
<evidence type="ECO:0000256" key="4">
    <source>
        <dbReference type="ARBA" id="ARBA00022771"/>
    </source>
</evidence>
<dbReference type="PANTHER" id="PTHR40626:SF13">
    <property type="entry name" value="RESPIRATION FACTOR 2-RELATED"/>
    <property type="match status" value="1"/>
</dbReference>
<keyword evidence="5" id="KW-0862">Zinc</keyword>
<keyword evidence="4" id="KW-0863">Zinc-finger</keyword>
<gene>
    <name evidence="7" type="ORF">LTR91_027155</name>
</gene>